<dbReference type="EMBL" id="BSUN01000001">
    <property type="protein sequence ID" value="GMA33852.1"/>
    <property type="molecule type" value="Genomic_DNA"/>
</dbReference>
<dbReference type="RefSeq" id="WP_348523345.1">
    <property type="nucleotide sequence ID" value="NZ_BSUN01000001.1"/>
</dbReference>
<feature type="transmembrane region" description="Helical" evidence="10">
    <location>
        <begin position="91"/>
        <end position="110"/>
    </location>
</feature>
<evidence type="ECO:0000256" key="7">
    <source>
        <dbReference type="ARBA" id="ARBA00023010"/>
    </source>
</evidence>
<keyword evidence="3" id="KW-1003">Cell membrane</keyword>
<keyword evidence="2" id="KW-0813">Transport</keyword>
<sequence>MYSVFQYRALALVTMGSLILAGVGTYGVITLLSWGLDYRLSLAGVAGLIVSIGITADSFIVYFERIKDELREGRSLPSAVDHAWKRARRTILASDAISLLAAVTLYMLAVGGVRGFAFTLGLTTVIDIVIVMLFTHPVMVLLAKTKFWGEGHKWSGLDPRRLGREQMYKGRGRVRTGSSAPKAVTAASAESDDDAGEGLTLAERKAARRKAAQSSEVAGEPTTDETGAATDEAEASGSKNADHDDTTKSEG</sequence>
<feature type="domain" description="Protein export membrane protein SecD/SecF C-terminal" evidence="11">
    <location>
        <begin position="25"/>
        <end position="143"/>
    </location>
</feature>
<feature type="transmembrane region" description="Helical" evidence="10">
    <location>
        <begin position="40"/>
        <end position="63"/>
    </location>
</feature>
<dbReference type="EMBL" id="BSUN01000001">
    <property type="protein sequence ID" value="GMA37751.1"/>
    <property type="molecule type" value="Genomic_DNA"/>
</dbReference>
<organism evidence="13 14">
    <name type="scientific">Demequina litorisediminis</name>
    <dbReference type="NCBI Taxonomy" id="1849022"/>
    <lineage>
        <taxon>Bacteria</taxon>
        <taxon>Bacillati</taxon>
        <taxon>Actinomycetota</taxon>
        <taxon>Actinomycetes</taxon>
        <taxon>Micrococcales</taxon>
        <taxon>Demequinaceae</taxon>
        <taxon>Demequina</taxon>
    </lineage>
</organism>
<evidence type="ECO:0000259" key="11">
    <source>
        <dbReference type="Pfam" id="PF02355"/>
    </source>
</evidence>
<evidence type="ECO:0000256" key="5">
    <source>
        <dbReference type="ARBA" id="ARBA00022927"/>
    </source>
</evidence>
<keyword evidence="4 10" id="KW-0812">Transmembrane</keyword>
<protein>
    <recommendedName>
        <fullName evidence="11">Protein export membrane protein SecD/SecF C-terminal domain-containing protein</fullName>
    </recommendedName>
</protein>
<feature type="compositionally biased region" description="Low complexity" evidence="9">
    <location>
        <begin position="218"/>
        <end position="230"/>
    </location>
</feature>
<evidence type="ECO:0000256" key="2">
    <source>
        <dbReference type="ARBA" id="ARBA00022448"/>
    </source>
</evidence>
<feature type="compositionally biased region" description="Basic and acidic residues" evidence="9">
    <location>
        <begin position="240"/>
        <end position="251"/>
    </location>
</feature>
<evidence type="ECO:0000313" key="12">
    <source>
        <dbReference type="EMBL" id="GMA33852.1"/>
    </source>
</evidence>
<comment type="subcellular location">
    <subcellularLocation>
        <location evidence="1">Cell membrane</location>
        <topology evidence="1">Multi-pass membrane protein</topology>
    </subcellularLocation>
</comment>
<dbReference type="SUPFAM" id="SSF82866">
    <property type="entry name" value="Multidrug efflux transporter AcrB transmembrane domain"/>
    <property type="match status" value="1"/>
</dbReference>
<reference evidence="13" key="1">
    <citation type="journal article" date="2014" name="Int. J. Syst. Evol. Microbiol.">
        <title>Complete genome of a new Firmicutes species belonging to the dominant human colonic microbiota ('Ruminococcus bicirculans') reveals two chromosomes and a selective capacity to utilize plant glucans.</title>
        <authorList>
            <consortium name="NISC Comparative Sequencing Program"/>
            <person name="Wegmann U."/>
            <person name="Louis P."/>
            <person name="Goesmann A."/>
            <person name="Henrissat B."/>
            <person name="Duncan S.H."/>
            <person name="Flint H.J."/>
        </authorList>
    </citation>
    <scope>NUCLEOTIDE SEQUENCE</scope>
    <source>
        <strain evidence="13">NBRC 112299</strain>
    </source>
</reference>
<dbReference type="InterPro" id="IPR048634">
    <property type="entry name" value="SecD_SecF_C"/>
</dbReference>
<reference evidence="14" key="2">
    <citation type="journal article" date="2019" name="Int. J. Syst. Evol. Microbiol.">
        <title>The Global Catalogue of Microorganisms (GCM) 10K type strain sequencing project: providing services to taxonomists for standard genome sequencing and annotation.</title>
        <authorList>
            <consortium name="The Broad Institute Genomics Platform"/>
            <consortium name="The Broad Institute Genome Sequencing Center for Infectious Disease"/>
            <person name="Wu L."/>
            <person name="Ma J."/>
        </authorList>
    </citation>
    <scope>NUCLEOTIDE SEQUENCE [LARGE SCALE GENOMIC DNA]</scope>
    <source>
        <strain evidence="14">NBRC 112299</strain>
    </source>
</reference>
<evidence type="ECO:0000313" key="13">
    <source>
        <dbReference type="EMBL" id="GMA37751.1"/>
    </source>
</evidence>
<dbReference type="Gene3D" id="1.20.1640.10">
    <property type="entry name" value="Multidrug efflux transporter AcrB transmembrane domain"/>
    <property type="match status" value="1"/>
</dbReference>
<evidence type="ECO:0000313" key="14">
    <source>
        <dbReference type="Proteomes" id="UP001157125"/>
    </source>
</evidence>
<feature type="transmembrane region" description="Helical" evidence="10">
    <location>
        <begin position="12"/>
        <end position="34"/>
    </location>
</feature>
<evidence type="ECO:0000256" key="10">
    <source>
        <dbReference type="SAM" id="Phobius"/>
    </source>
</evidence>
<evidence type="ECO:0000256" key="3">
    <source>
        <dbReference type="ARBA" id="ARBA00022475"/>
    </source>
</evidence>
<proteinExistence type="predicted"/>
<evidence type="ECO:0000256" key="4">
    <source>
        <dbReference type="ARBA" id="ARBA00022692"/>
    </source>
</evidence>
<evidence type="ECO:0000256" key="8">
    <source>
        <dbReference type="ARBA" id="ARBA00023136"/>
    </source>
</evidence>
<keyword evidence="5" id="KW-0653">Protein transport</keyword>
<keyword evidence="7" id="KW-0811">Translocation</keyword>
<feature type="region of interest" description="Disordered" evidence="9">
    <location>
        <begin position="170"/>
        <end position="251"/>
    </location>
</feature>
<keyword evidence="14" id="KW-1185">Reference proteome</keyword>
<keyword evidence="8 10" id="KW-0472">Membrane</keyword>
<dbReference type="InterPro" id="IPR022813">
    <property type="entry name" value="SecD/SecF_arch_bac"/>
</dbReference>
<evidence type="ECO:0000256" key="1">
    <source>
        <dbReference type="ARBA" id="ARBA00004651"/>
    </source>
</evidence>
<name>A0ABQ6IJ53_9MICO</name>
<gene>
    <name evidence="12" type="ORF">GCM10025876_00560</name>
    <name evidence="13" type="ORF">GCM10025876_39550</name>
</gene>
<dbReference type="Proteomes" id="UP001157125">
    <property type="component" value="Unassembled WGS sequence"/>
</dbReference>
<dbReference type="Pfam" id="PF02355">
    <property type="entry name" value="SecD_SecF_C"/>
    <property type="match status" value="1"/>
</dbReference>
<accession>A0ABQ6IJ53</accession>
<evidence type="ECO:0000256" key="6">
    <source>
        <dbReference type="ARBA" id="ARBA00022989"/>
    </source>
</evidence>
<feature type="transmembrane region" description="Helical" evidence="10">
    <location>
        <begin position="116"/>
        <end position="143"/>
    </location>
</feature>
<keyword evidence="6 10" id="KW-1133">Transmembrane helix</keyword>
<dbReference type="PANTHER" id="PTHR30081:SF1">
    <property type="entry name" value="PROTEIN TRANSLOCASE SUBUNIT SECD"/>
    <property type="match status" value="1"/>
</dbReference>
<comment type="caution">
    <text evidence="13">The sequence shown here is derived from an EMBL/GenBank/DDBJ whole genome shotgun (WGS) entry which is preliminary data.</text>
</comment>
<reference evidence="13" key="3">
    <citation type="submission" date="2023-02" db="EMBL/GenBank/DDBJ databases">
        <authorList>
            <person name="Sun Q."/>
            <person name="Mori K."/>
        </authorList>
    </citation>
    <scope>NUCLEOTIDE SEQUENCE</scope>
    <source>
        <strain evidence="13">NBRC 112299</strain>
    </source>
</reference>
<evidence type="ECO:0000256" key="9">
    <source>
        <dbReference type="SAM" id="MobiDB-lite"/>
    </source>
</evidence>
<dbReference type="PANTHER" id="PTHR30081">
    <property type="entry name" value="PROTEIN-EXPORT MEMBRANE PROTEIN SEC"/>
    <property type="match status" value="1"/>
</dbReference>